<comment type="caution">
    <text evidence="1">The sequence shown here is derived from an EMBL/GenBank/DDBJ whole genome shotgun (WGS) entry which is preliminary data.</text>
</comment>
<dbReference type="Gene3D" id="1.10.630.10">
    <property type="entry name" value="Cytochrome P450"/>
    <property type="match status" value="1"/>
</dbReference>
<dbReference type="GO" id="GO:0005506">
    <property type="term" value="F:iron ion binding"/>
    <property type="evidence" value="ECO:0007669"/>
    <property type="project" value="InterPro"/>
</dbReference>
<gene>
    <name evidence="1" type="ORF">IM811_012354</name>
</gene>
<name>A0A8H7NCZ5_BIOOC</name>
<dbReference type="EMBL" id="JADCTT010000004">
    <property type="protein sequence ID" value="KAF9753596.1"/>
    <property type="molecule type" value="Genomic_DNA"/>
</dbReference>
<dbReference type="Proteomes" id="UP000616885">
    <property type="component" value="Unassembled WGS sequence"/>
</dbReference>
<organism evidence="1 2">
    <name type="scientific">Bionectria ochroleuca</name>
    <name type="common">Gliocladium roseum</name>
    <dbReference type="NCBI Taxonomy" id="29856"/>
    <lineage>
        <taxon>Eukaryota</taxon>
        <taxon>Fungi</taxon>
        <taxon>Dikarya</taxon>
        <taxon>Ascomycota</taxon>
        <taxon>Pezizomycotina</taxon>
        <taxon>Sordariomycetes</taxon>
        <taxon>Hypocreomycetidae</taxon>
        <taxon>Hypocreales</taxon>
        <taxon>Bionectriaceae</taxon>
        <taxon>Clonostachys</taxon>
    </lineage>
</organism>
<evidence type="ECO:0008006" key="3">
    <source>
        <dbReference type="Google" id="ProtNLM"/>
    </source>
</evidence>
<evidence type="ECO:0000313" key="1">
    <source>
        <dbReference type="EMBL" id="KAF9753596.1"/>
    </source>
</evidence>
<dbReference type="AlphaFoldDB" id="A0A8H7NCZ5"/>
<sequence length="216" mass="24623">MCVIYDQVSYIANKGSIAGPSWKMPFIGPFLDSMDPRFEGYYNKWLSGPLSCVSVFHKFVVIASTRDLARKTLNSPSYVKPTVVDVAPKLLGHDNWVFLDGKPHTEFRKGLNNLFTRKALAKYLPGQEQVYKDYFARFARLTEENGGNPLPFMSEFREIMCAVSSEASLVTISRMRPSRTLPTTIILLLQPSSLSTSRLSFLIPRPGMERRRLIWY</sequence>
<accession>A0A8H7NCZ5</accession>
<dbReference type="InterPro" id="IPR036396">
    <property type="entry name" value="Cyt_P450_sf"/>
</dbReference>
<dbReference type="GO" id="GO:0004497">
    <property type="term" value="F:monooxygenase activity"/>
    <property type="evidence" value="ECO:0007669"/>
    <property type="project" value="InterPro"/>
</dbReference>
<dbReference type="SUPFAM" id="SSF48264">
    <property type="entry name" value="Cytochrome P450"/>
    <property type="match status" value="1"/>
</dbReference>
<dbReference type="GO" id="GO:0020037">
    <property type="term" value="F:heme binding"/>
    <property type="evidence" value="ECO:0007669"/>
    <property type="project" value="InterPro"/>
</dbReference>
<reference evidence="1" key="1">
    <citation type="submission" date="2020-10" db="EMBL/GenBank/DDBJ databases">
        <title>High-Quality Genome Resource of Clonostachys rosea strain S41 by Oxford Nanopore Long-Read Sequencing.</title>
        <authorList>
            <person name="Wang H."/>
        </authorList>
    </citation>
    <scope>NUCLEOTIDE SEQUENCE</scope>
    <source>
        <strain evidence="1">S41</strain>
    </source>
</reference>
<proteinExistence type="predicted"/>
<dbReference type="GO" id="GO:0016705">
    <property type="term" value="F:oxidoreductase activity, acting on paired donors, with incorporation or reduction of molecular oxygen"/>
    <property type="evidence" value="ECO:0007669"/>
    <property type="project" value="InterPro"/>
</dbReference>
<protein>
    <recommendedName>
        <fullName evidence="3">Cytochrome P450</fullName>
    </recommendedName>
</protein>
<evidence type="ECO:0000313" key="2">
    <source>
        <dbReference type="Proteomes" id="UP000616885"/>
    </source>
</evidence>